<dbReference type="PANTHER" id="PTHR46281:SF2">
    <property type="entry name" value="CYTOCHROME C OXIDASE SUBUNIT 6B-1"/>
    <property type="match status" value="1"/>
</dbReference>
<evidence type="ECO:0000313" key="5">
    <source>
        <dbReference type="EMBL" id="PON32339.1"/>
    </source>
</evidence>
<dbReference type="CDD" id="cd00926">
    <property type="entry name" value="Cyt_c_Oxidase_VIb"/>
    <property type="match status" value="1"/>
</dbReference>
<keyword evidence="2" id="KW-0496">Mitochondrion</keyword>
<evidence type="ECO:0000256" key="2">
    <source>
        <dbReference type="ARBA" id="ARBA00023128"/>
    </source>
</evidence>
<dbReference type="Proteomes" id="UP000237105">
    <property type="component" value="Unassembled WGS sequence"/>
</dbReference>
<evidence type="ECO:0000256" key="4">
    <source>
        <dbReference type="SAM" id="MobiDB-lite"/>
    </source>
</evidence>
<comment type="subcellular location">
    <subcellularLocation>
        <location evidence="1">Mitochondrion</location>
    </subcellularLocation>
</comment>
<dbReference type="EMBL" id="JXTB01000829">
    <property type="protein sequence ID" value="PON32339.1"/>
    <property type="molecule type" value="Genomic_DNA"/>
</dbReference>
<dbReference type="AlphaFoldDB" id="A0A2P5A746"/>
<evidence type="ECO:0000256" key="3">
    <source>
        <dbReference type="ARBA" id="ARBA00023157"/>
    </source>
</evidence>
<keyword evidence="3" id="KW-1015">Disulfide bond</keyword>
<proteinExistence type="predicted"/>
<reference evidence="6" key="1">
    <citation type="submission" date="2016-06" db="EMBL/GenBank/DDBJ databases">
        <title>Parallel loss of symbiosis genes in relatives of nitrogen-fixing non-legume Parasponia.</title>
        <authorList>
            <person name="Van Velzen R."/>
            <person name="Holmer R."/>
            <person name="Bu F."/>
            <person name="Rutten L."/>
            <person name="Van Zeijl A."/>
            <person name="Liu W."/>
            <person name="Santuari L."/>
            <person name="Cao Q."/>
            <person name="Sharma T."/>
            <person name="Shen D."/>
            <person name="Roswanjaya Y."/>
            <person name="Wardhani T."/>
            <person name="Kalhor M.S."/>
            <person name="Jansen J."/>
            <person name="Van den Hoogen J."/>
            <person name="Gungor B."/>
            <person name="Hartog M."/>
            <person name="Hontelez J."/>
            <person name="Verver J."/>
            <person name="Yang W.-C."/>
            <person name="Schijlen E."/>
            <person name="Repin R."/>
            <person name="Schilthuizen M."/>
            <person name="Schranz E."/>
            <person name="Heidstra R."/>
            <person name="Miyata K."/>
            <person name="Fedorova E."/>
            <person name="Kohlen W."/>
            <person name="Bisseling T."/>
            <person name="Smit S."/>
            <person name="Geurts R."/>
        </authorList>
    </citation>
    <scope>NUCLEOTIDE SEQUENCE [LARGE SCALE GENOMIC DNA]</scope>
    <source>
        <strain evidence="6">cv. WU1-14</strain>
    </source>
</reference>
<dbReference type="InterPro" id="IPR003213">
    <property type="entry name" value="Cyt_c_oxidase_su6B"/>
</dbReference>
<organism evidence="5 6">
    <name type="scientific">Parasponia andersonii</name>
    <name type="common">Sponia andersonii</name>
    <dbReference type="NCBI Taxonomy" id="3476"/>
    <lineage>
        <taxon>Eukaryota</taxon>
        <taxon>Viridiplantae</taxon>
        <taxon>Streptophyta</taxon>
        <taxon>Embryophyta</taxon>
        <taxon>Tracheophyta</taxon>
        <taxon>Spermatophyta</taxon>
        <taxon>Magnoliopsida</taxon>
        <taxon>eudicotyledons</taxon>
        <taxon>Gunneridae</taxon>
        <taxon>Pentapetalae</taxon>
        <taxon>rosids</taxon>
        <taxon>fabids</taxon>
        <taxon>Rosales</taxon>
        <taxon>Cannabaceae</taxon>
        <taxon>Parasponia</taxon>
    </lineage>
</organism>
<sequence length="202" mass="22267">MAEAKPDQTITLSQQYALKESEDKMDVNTKPVEVKEVANPVNTAPEEFVAEKTEEPLAAAAKETTEITPLPVATEESSETAPSAVVHGESTEDSTAAAESGNETAAEESSESTENSSEQEAVEEEAAEIKLETAPADFRFPTTNQTRHCFTRYIEYHRCVAAKGEGAPECDRFQKYYRSLCPGEWVERWNEQRENGTFPGPL</sequence>
<dbReference type="PROSITE" id="PS51808">
    <property type="entry name" value="CHCH"/>
    <property type="match status" value="1"/>
</dbReference>
<feature type="compositionally biased region" description="Basic and acidic residues" evidence="4">
    <location>
        <begin position="19"/>
        <end position="36"/>
    </location>
</feature>
<protein>
    <submittedName>
        <fullName evidence="5">Cytochrome c oxidase, subunit VIb</fullName>
    </submittedName>
</protein>
<evidence type="ECO:0000256" key="1">
    <source>
        <dbReference type="ARBA" id="ARBA00004173"/>
    </source>
</evidence>
<keyword evidence="6" id="KW-1185">Reference proteome</keyword>
<name>A0A2P5A746_PARAD</name>
<dbReference type="InterPro" id="IPR048280">
    <property type="entry name" value="COX6B-like"/>
</dbReference>
<dbReference type="OrthoDB" id="1107506at2759"/>
<comment type="caution">
    <text evidence="5">The sequence shown here is derived from an EMBL/GenBank/DDBJ whole genome shotgun (WGS) entry which is preliminary data.</text>
</comment>
<dbReference type="GO" id="GO:0045277">
    <property type="term" value="C:respiratory chain complex IV"/>
    <property type="evidence" value="ECO:0007669"/>
    <property type="project" value="InterPro"/>
</dbReference>
<dbReference type="FunFam" id="1.10.10.140:FF:000001">
    <property type="entry name" value="Cytochrome c oxidase subunit 6B1"/>
    <property type="match status" value="1"/>
</dbReference>
<dbReference type="InterPro" id="IPR036549">
    <property type="entry name" value="CX6/COA6-like_sf"/>
</dbReference>
<feature type="region of interest" description="Disordered" evidence="4">
    <location>
        <begin position="15"/>
        <end position="138"/>
    </location>
</feature>
<dbReference type="PANTHER" id="PTHR46281">
    <property type="entry name" value="CYTOCHROME C OXIDASE SUBUNIT 6B"/>
    <property type="match status" value="1"/>
</dbReference>
<evidence type="ECO:0000313" key="6">
    <source>
        <dbReference type="Proteomes" id="UP000237105"/>
    </source>
</evidence>
<accession>A0A2P5A746</accession>
<gene>
    <name evidence="5" type="ORF">PanWU01x14_362120</name>
</gene>
<dbReference type="Gene3D" id="1.10.10.140">
    <property type="entry name" value="Cytochrome c oxidase, subunit VIb"/>
    <property type="match status" value="1"/>
</dbReference>
<dbReference type="STRING" id="3476.A0A2P5A746"/>
<dbReference type="SUPFAM" id="SSF47694">
    <property type="entry name" value="Cytochrome c oxidase subunit h"/>
    <property type="match status" value="1"/>
</dbReference>
<dbReference type="GO" id="GO:0005739">
    <property type="term" value="C:mitochondrion"/>
    <property type="evidence" value="ECO:0007669"/>
    <property type="project" value="UniProtKB-SubCell"/>
</dbReference>
<feature type="compositionally biased region" description="Low complexity" evidence="4">
    <location>
        <begin position="94"/>
        <end position="104"/>
    </location>
</feature>
<dbReference type="Pfam" id="PF02297">
    <property type="entry name" value="COX6B"/>
    <property type="match status" value="1"/>
</dbReference>